<reference evidence="2 3" key="1">
    <citation type="submission" date="2015-12" db="EMBL/GenBank/DDBJ databases">
        <title>The genome of Folsomia candida.</title>
        <authorList>
            <person name="Faddeeva A."/>
            <person name="Derks M.F."/>
            <person name="Anvar Y."/>
            <person name="Smit S."/>
            <person name="Van Straalen N."/>
            <person name="Roelofs D."/>
        </authorList>
    </citation>
    <scope>NUCLEOTIDE SEQUENCE [LARGE SCALE GENOMIC DNA]</scope>
    <source>
        <strain evidence="2 3">VU population</strain>
        <tissue evidence="2">Whole body</tissue>
    </source>
</reference>
<keyword evidence="1" id="KW-0472">Membrane</keyword>
<evidence type="ECO:0000256" key="1">
    <source>
        <dbReference type="SAM" id="Phobius"/>
    </source>
</evidence>
<feature type="transmembrane region" description="Helical" evidence="1">
    <location>
        <begin position="45"/>
        <end position="66"/>
    </location>
</feature>
<name>A0A226D6J3_FOLCA</name>
<gene>
    <name evidence="2" type="ORF">Fcan01_25097</name>
</gene>
<evidence type="ECO:0000313" key="2">
    <source>
        <dbReference type="EMBL" id="OXA40357.1"/>
    </source>
</evidence>
<proteinExistence type="predicted"/>
<feature type="transmembrane region" description="Helical" evidence="1">
    <location>
        <begin position="267"/>
        <end position="290"/>
    </location>
</feature>
<keyword evidence="1" id="KW-0812">Transmembrane</keyword>
<feature type="transmembrane region" description="Helical" evidence="1">
    <location>
        <begin position="140"/>
        <end position="165"/>
    </location>
</feature>
<accession>A0A226D6J3</accession>
<dbReference type="AlphaFoldDB" id="A0A226D6J3"/>
<evidence type="ECO:0000313" key="3">
    <source>
        <dbReference type="Proteomes" id="UP000198287"/>
    </source>
</evidence>
<dbReference type="EMBL" id="LNIX01000034">
    <property type="protein sequence ID" value="OXA40357.1"/>
    <property type="molecule type" value="Genomic_DNA"/>
</dbReference>
<feature type="transmembrane region" description="Helical" evidence="1">
    <location>
        <begin position="302"/>
        <end position="325"/>
    </location>
</feature>
<protein>
    <submittedName>
        <fullName evidence="2">Uncharacterized protein</fullName>
    </submittedName>
</protein>
<sequence length="397" mass="44864">MATLSDILLPIVRRYISNSQKFACLPFAWDKLHNKVVRVEKKTQILVKCGILLHLFYVIWQILFLSNVPISMIQKLEGVVILFVFIAMLAFRLDWWADFGPMILINTIIADGGKGHETAKFLQPSQGTQPPINKLVLTCIRLFCLLSELVTYTFPILIAVTGLIFPCKPPLLSSLVYTAISQNCRPWRYDVICFDLKKIAIALVEFFISKQGTVTGMHYAVHSLVNGIIYLTIKINLLKTRGADAVRAFREVQVLENFLNTNIRRRLFPISMSVIPIVQIFVGFAILKMAHEDSINFLKLGMFGLVYLEVLLFNLIAVSAAAKVFNSSASWLRGVKGNRAVGIEERDVARDKVKRRAGKSCRPLRLQFGNNFVDRLTPLVIQEFCAVQTMSLILLSK</sequence>
<comment type="caution">
    <text evidence="2">The sequence shown here is derived from an EMBL/GenBank/DDBJ whole genome shotgun (WGS) entry which is preliminary data.</text>
</comment>
<keyword evidence="1" id="KW-1133">Transmembrane helix</keyword>
<dbReference type="Proteomes" id="UP000198287">
    <property type="component" value="Unassembled WGS sequence"/>
</dbReference>
<keyword evidence="3" id="KW-1185">Reference proteome</keyword>
<feature type="transmembrane region" description="Helical" evidence="1">
    <location>
        <begin position="78"/>
        <end position="97"/>
    </location>
</feature>
<organism evidence="2 3">
    <name type="scientific">Folsomia candida</name>
    <name type="common">Springtail</name>
    <dbReference type="NCBI Taxonomy" id="158441"/>
    <lineage>
        <taxon>Eukaryota</taxon>
        <taxon>Metazoa</taxon>
        <taxon>Ecdysozoa</taxon>
        <taxon>Arthropoda</taxon>
        <taxon>Hexapoda</taxon>
        <taxon>Collembola</taxon>
        <taxon>Entomobryomorpha</taxon>
        <taxon>Isotomoidea</taxon>
        <taxon>Isotomidae</taxon>
        <taxon>Proisotominae</taxon>
        <taxon>Folsomia</taxon>
    </lineage>
</organism>